<dbReference type="AlphaFoldDB" id="A0A2A2H8S4"/>
<feature type="domain" description="Transcription regulator TrmB N-terminal" evidence="2">
    <location>
        <begin position="12"/>
        <end position="79"/>
    </location>
</feature>
<dbReference type="OrthoDB" id="30795at2157"/>
<gene>
    <name evidence="3" type="ORF">ASJ80_08035</name>
</gene>
<evidence type="ECO:0000259" key="2">
    <source>
        <dbReference type="Pfam" id="PF01978"/>
    </source>
</evidence>
<proteinExistence type="predicted"/>
<keyword evidence="1" id="KW-0175">Coiled coil</keyword>
<sequence>MNEISTNLIESLKTMGLAEYEAKVYSTLVLFERAEVKRIYEYLNVPKPSVYQSLKGLMDKGLVMMVSSKPAIYRATPPKIALRHLIEVHKNAEKSALEELEHLEKSNLEAEDSEIIWTLFGENNVEHSMEELISKAKKSIKVLLPTEYIDFLSFVTNKDLKIELLIFGKDTSLASRYNLKNLTVHDGHEIDVLDFGDLSKYLDSLPLPPEQYAKSIFIFIDDNEFMFVPPYPGKTKSGVTSKNPYLIGLVNIIAGAVWEHTPEVPLE</sequence>
<dbReference type="PANTHER" id="PTHR34293:SF1">
    <property type="entry name" value="HTH-TYPE TRANSCRIPTIONAL REGULATOR TRMBL2"/>
    <property type="match status" value="1"/>
</dbReference>
<comment type="caution">
    <text evidence="3">The sequence shown here is derived from an EMBL/GenBank/DDBJ whole genome shotgun (WGS) entry which is preliminary data.</text>
</comment>
<dbReference type="InterPro" id="IPR051797">
    <property type="entry name" value="TrmB-like"/>
</dbReference>
<dbReference type="Pfam" id="PF01978">
    <property type="entry name" value="TrmB"/>
    <property type="match status" value="1"/>
</dbReference>
<evidence type="ECO:0000256" key="1">
    <source>
        <dbReference type="SAM" id="Coils"/>
    </source>
</evidence>
<keyword evidence="4" id="KW-1185">Reference proteome</keyword>
<protein>
    <submittedName>
        <fullName evidence="3">TrmB family transcriptional regulator</fullName>
    </submittedName>
</protein>
<reference evidence="3 4" key="1">
    <citation type="journal article" date="2017" name="BMC Genomics">
        <title>Genomic analysis of methanogenic archaea reveals a shift towards energy conservation.</title>
        <authorList>
            <person name="Gilmore S.P."/>
            <person name="Henske J.K."/>
            <person name="Sexton J.A."/>
            <person name="Solomon K.V."/>
            <person name="Seppala S."/>
            <person name="Yoo J.I."/>
            <person name="Huyett L.M."/>
            <person name="Pressman A."/>
            <person name="Cogan J.Z."/>
            <person name="Kivenson V."/>
            <person name="Peng X."/>
            <person name="Tan Y."/>
            <person name="Valentine D.L."/>
            <person name="O'Malley M.A."/>
        </authorList>
    </citation>
    <scope>NUCLEOTIDE SEQUENCE [LARGE SCALE GENOMIC DNA]</scope>
    <source>
        <strain evidence="3 4">M.o.H.</strain>
    </source>
</reference>
<dbReference type="RefSeq" id="WP_069584059.1">
    <property type="nucleotide sequence ID" value="NZ_LMVM01000002.1"/>
</dbReference>
<feature type="coiled-coil region" evidence="1">
    <location>
        <begin position="86"/>
        <end position="113"/>
    </location>
</feature>
<dbReference type="InterPro" id="IPR036390">
    <property type="entry name" value="WH_DNA-bd_sf"/>
</dbReference>
<name>A0A2A2H8S4_METBR</name>
<dbReference type="PANTHER" id="PTHR34293">
    <property type="entry name" value="HTH-TYPE TRANSCRIPTIONAL REGULATOR TRMBL2"/>
    <property type="match status" value="1"/>
</dbReference>
<dbReference type="InterPro" id="IPR002831">
    <property type="entry name" value="Tscrpt_reg_TrmB_N"/>
</dbReference>
<organism evidence="3 4">
    <name type="scientific">Methanobacterium bryantii</name>
    <dbReference type="NCBI Taxonomy" id="2161"/>
    <lineage>
        <taxon>Archaea</taxon>
        <taxon>Methanobacteriati</taxon>
        <taxon>Methanobacteriota</taxon>
        <taxon>Methanomada group</taxon>
        <taxon>Methanobacteria</taxon>
        <taxon>Methanobacteriales</taxon>
        <taxon>Methanobacteriaceae</taxon>
        <taxon>Methanobacterium</taxon>
    </lineage>
</organism>
<dbReference type="EMBL" id="LMVM01000002">
    <property type="protein sequence ID" value="PAV05674.1"/>
    <property type="molecule type" value="Genomic_DNA"/>
</dbReference>
<dbReference type="InterPro" id="IPR036388">
    <property type="entry name" value="WH-like_DNA-bd_sf"/>
</dbReference>
<evidence type="ECO:0000313" key="4">
    <source>
        <dbReference type="Proteomes" id="UP000217784"/>
    </source>
</evidence>
<dbReference type="SUPFAM" id="SSF46785">
    <property type="entry name" value="Winged helix' DNA-binding domain"/>
    <property type="match status" value="1"/>
</dbReference>
<accession>A0A2A2H8S4</accession>
<evidence type="ECO:0000313" key="3">
    <source>
        <dbReference type="EMBL" id="PAV05674.1"/>
    </source>
</evidence>
<dbReference type="Proteomes" id="UP000217784">
    <property type="component" value="Unassembled WGS sequence"/>
</dbReference>
<dbReference type="Gene3D" id="1.10.10.10">
    <property type="entry name" value="Winged helix-like DNA-binding domain superfamily/Winged helix DNA-binding domain"/>
    <property type="match status" value="1"/>
</dbReference>